<dbReference type="Pfam" id="PF02010">
    <property type="entry name" value="REJ"/>
    <property type="match status" value="1"/>
</dbReference>
<keyword evidence="4" id="KW-1133">Transmembrane helix</keyword>
<dbReference type="EMBL" id="JAQMWT010000002">
    <property type="protein sequence ID" value="KAJ8614601.1"/>
    <property type="molecule type" value="Genomic_DNA"/>
</dbReference>
<keyword evidence="3" id="KW-0677">Repeat</keyword>
<evidence type="ECO:0000256" key="1">
    <source>
        <dbReference type="ARBA" id="ARBA00004370"/>
    </source>
</evidence>
<proteinExistence type="predicted"/>
<dbReference type="InterPro" id="IPR002859">
    <property type="entry name" value="PKD/REJ-like"/>
</dbReference>
<name>A0AAD7URX1_9STRA</name>
<keyword evidence="8" id="KW-1185">Reference proteome</keyword>
<dbReference type="GO" id="GO:0006816">
    <property type="term" value="P:calcium ion transport"/>
    <property type="evidence" value="ECO:0007669"/>
    <property type="project" value="TreeGrafter"/>
</dbReference>
<sequence length="680" mass="71727">MEADTSNETTIAVVGPAVPIVPSVVFQAPLSVSICVALEVDAYLSSGSAGRDFVAVDWTVVESPMLNRTTTSSEVFEALEMPPATASAQGNEVLVYSTETLTALFEEGVRALHVSLTLENVFGEKGNSSTRIILSSDSRPTVEIVGGTEGKSVLRPDALSVKADATATVCGNADESASQRLDYEWSLAFYDDGGSSTGIESTSRDPRFFTLDSYTLDAATDYLLSVRVSDELTGNFSSESVRVSCGLSDLEVVISGGSRSVPQRGIEIISAAASEDPDVQGVTGAAAGLAFEWNCTNLDDHEDTSCMTAVVGNMTHEELVLDLSLLGYRVFRVAVSVTRRQESSLSETAASTSIQLYHDTDPPSVGIDTATSVVLANERLVLTGTALAYISGEAATAVLWLNTTWSVVQGAFVGEASLLDVSRSSLQADSTSWFKAGDATSTCDWVAQLVSRCDVVGQDGTLARDACLFSCTNGCLYMKSEVNLVVQRHTLIEGASYTFELDAALTDASDTGFATITFYVARSPRGGDVVSSPTRGQALNTTFTISAFDWEGDELPLLYGFGIEGGQVLRVSTEDAVLRDILLPPGEDECEECSQTVVATIQDAIGASTEDSVEVVVTPNTQRGSALLTQVDGLLSTALAANSYEDVCNIAIASARTSPSDTELLATIVEAISNARVLTQ</sequence>
<dbReference type="GO" id="GO:0005261">
    <property type="term" value="F:monoatomic cation channel activity"/>
    <property type="evidence" value="ECO:0007669"/>
    <property type="project" value="TreeGrafter"/>
</dbReference>
<keyword evidence="5" id="KW-0472">Membrane</keyword>
<dbReference type="PANTHER" id="PTHR46730">
    <property type="entry name" value="POLYCYSTIN-1"/>
    <property type="match status" value="1"/>
</dbReference>
<keyword evidence="2" id="KW-0812">Transmembrane</keyword>
<protein>
    <recommendedName>
        <fullName evidence="6">PKD/REJ-like domain-containing protein</fullName>
    </recommendedName>
</protein>
<feature type="domain" description="PKD/REJ-like" evidence="6">
    <location>
        <begin position="178"/>
        <end position="647"/>
    </location>
</feature>
<evidence type="ECO:0000256" key="5">
    <source>
        <dbReference type="ARBA" id="ARBA00023136"/>
    </source>
</evidence>
<accession>A0AAD7URX1</accession>
<evidence type="ECO:0000259" key="6">
    <source>
        <dbReference type="Pfam" id="PF02010"/>
    </source>
</evidence>
<comment type="subcellular location">
    <subcellularLocation>
        <location evidence="1">Membrane</location>
    </subcellularLocation>
</comment>
<dbReference type="GO" id="GO:0005886">
    <property type="term" value="C:plasma membrane"/>
    <property type="evidence" value="ECO:0007669"/>
    <property type="project" value="TreeGrafter"/>
</dbReference>
<dbReference type="AlphaFoldDB" id="A0AAD7URX1"/>
<evidence type="ECO:0000256" key="4">
    <source>
        <dbReference type="ARBA" id="ARBA00022989"/>
    </source>
</evidence>
<evidence type="ECO:0000313" key="8">
    <source>
        <dbReference type="Proteomes" id="UP001230188"/>
    </source>
</evidence>
<dbReference type="Proteomes" id="UP001230188">
    <property type="component" value="Unassembled WGS sequence"/>
</dbReference>
<comment type="caution">
    <text evidence="7">The sequence shown here is derived from an EMBL/GenBank/DDBJ whole genome shotgun (WGS) entry which is preliminary data.</text>
</comment>
<evidence type="ECO:0000313" key="7">
    <source>
        <dbReference type="EMBL" id="KAJ8614601.1"/>
    </source>
</evidence>
<evidence type="ECO:0000256" key="2">
    <source>
        <dbReference type="ARBA" id="ARBA00022692"/>
    </source>
</evidence>
<organism evidence="7 8">
    <name type="scientific">Chrysophaeum taylorii</name>
    <dbReference type="NCBI Taxonomy" id="2483200"/>
    <lineage>
        <taxon>Eukaryota</taxon>
        <taxon>Sar</taxon>
        <taxon>Stramenopiles</taxon>
        <taxon>Ochrophyta</taxon>
        <taxon>Pelagophyceae</taxon>
        <taxon>Pelagomonadales</taxon>
        <taxon>Pelagomonadaceae</taxon>
        <taxon>Chrysophaeum</taxon>
    </lineage>
</organism>
<evidence type="ECO:0000256" key="3">
    <source>
        <dbReference type="ARBA" id="ARBA00022737"/>
    </source>
</evidence>
<reference evidence="7" key="1">
    <citation type="submission" date="2023-01" db="EMBL/GenBank/DDBJ databases">
        <title>Metagenome sequencing of chrysophaentin producing Chrysophaeum taylorii.</title>
        <authorList>
            <person name="Davison J."/>
            <person name="Bewley C."/>
        </authorList>
    </citation>
    <scope>NUCLEOTIDE SEQUENCE</scope>
    <source>
        <strain evidence="7">NIES-1699</strain>
    </source>
</reference>
<feature type="non-terminal residue" evidence="7">
    <location>
        <position position="1"/>
    </location>
</feature>
<dbReference type="PANTHER" id="PTHR46730:SF1">
    <property type="entry name" value="PLAT DOMAIN-CONTAINING PROTEIN"/>
    <property type="match status" value="1"/>
</dbReference>
<gene>
    <name evidence="7" type="ORF">CTAYLR_004948</name>
</gene>